<evidence type="ECO:0000256" key="7">
    <source>
        <dbReference type="RuleBase" id="RU003915"/>
    </source>
</evidence>
<dbReference type="Gene3D" id="1.10.287.460">
    <property type="entry name" value="Peptidyl-prolyl cis-trans isomerase, FKBP-type, N-terminal domain"/>
    <property type="match status" value="1"/>
</dbReference>
<dbReference type="GO" id="GO:0016020">
    <property type="term" value="C:membrane"/>
    <property type="evidence" value="ECO:0007669"/>
    <property type="project" value="InterPro"/>
</dbReference>
<dbReference type="GO" id="GO:0003755">
    <property type="term" value="F:peptidyl-prolyl cis-trans isomerase activity"/>
    <property type="evidence" value="ECO:0007669"/>
    <property type="project" value="UniProtKB-UniRule"/>
</dbReference>
<comment type="caution">
    <text evidence="10">The sequence shown here is derived from an EMBL/GenBank/DDBJ whole genome shotgun (WGS) entry which is preliminary data.</text>
</comment>
<dbReference type="InterPro" id="IPR046357">
    <property type="entry name" value="PPIase_dom_sf"/>
</dbReference>
<dbReference type="Pfam" id="PF00254">
    <property type="entry name" value="FKBP_C"/>
    <property type="match status" value="1"/>
</dbReference>
<evidence type="ECO:0000256" key="2">
    <source>
        <dbReference type="ARBA" id="ARBA00006577"/>
    </source>
</evidence>
<dbReference type="Gene3D" id="3.10.50.40">
    <property type="match status" value="1"/>
</dbReference>
<dbReference type="InterPro" id="IPR036944">
    <property type="entry name" value="PPIase_FKBP_N_sf"/>
</dbReference>
<name>A0A550JAM2_9BACT</name>
<feature type="chain" id="PRO_5021991829" description="Peptidyl-prolyl cis-trans isomerase" evidence="8">
    <location>
        <begin position="21"/>
        <end position="238"/>
    </location>
</feature>
<dbReference type="PANTHER" id="PTHR43811">
    <property type="entry name" value="FKBP-TYPE PEPTIDYL-PROLYL CIS-TRANS ISOMERASE FKPA"/>
    <property type="match status" value="1"/>
</dbReference>
<dbReference type="PROSITE" id="PS50059">
    <property type="entry name" value="FKBP_PPIASE"/>
    <property type="match status" value="1"/>
</dbReference>
<evidence type="ECO:0000256" key="6">
    <source>
        <dbReference type="PROSITE-ProRule" id="PRU00277"/>
    </source>
</evidence>
<feature type="signal peptide" evidence="8">
    <location>
        <begin position="1"/>
        <end position="20"/>
    </location>
</feature>
<protein>
    <recommendedName>
        <fullName evidence="7">Peptidyl-prolyl cis-trans isomerase</fullName>
        <ecNumber evidence="7">5.2.1.8</ecNumber>
    </recommendedName>
</protein>
<evidence type="ECO:0000256" key="5">
    <source>
        <dbReference type="ARBA" id="ARBA00023235"/>
    </source>
</evidence>
<proteinExistence type="inferred from homology"/>
<keyword evidence="11" id="KW-1185">Reference proteome</keyword>
<evidence type="ECO:0000313" key="10">
    <source>
        <dbReference type="EMBL" id="TRO80288.1"/>
    </source>
</evidence>
<keyword evidence="4 6" id="KW-0697">Rotamase</keyword>
<evidence type="ECO:0000256" key="1">
    <source>
        <dbReference type="ARBA" id="ARBA00000971"/>
    </source>
</evidence>
<dbReference type="RefSeq" id="WP_092058509.1">
    <property type="nucleotide sequence ID" value="NZ_FOJJ01000040.1"/>
</dbReference>
<evidence type="ECO:0000259" key="9">
    <source>
        <dbReference type="PROSITE" id="PS50059"/>
    </source>
</evidence>
<keyword evidence="3 8" id="KW-0732">Signal</keyword>
<evidence type="ECO:0000313" key="11">
    <source>
        <dbReference type="Proteomes" id="UP000317155"/>
    </source>
</evidence>
<accession>A0A550JAM2</accession>
<dbReference type="FunFam" id="3.10.50.40:FF:000045">
    <property type="entry name" value="Peptidyl-prolyl cis-trans isomerase"/>
    <property type="match status" value="1"/>
</dbReference>
<dbReference type="SUPFAM" id="SSF54534">
    <property type="entry name" value="FKBP-like"/>
    <property type="match status" value="1"/>
</dbReference>
<gene>
    <name evidence="10" type="ORF">FL622_11695</name>
</gene>
<dbReference type="OrthoDB" id="9812109at2"/>
<dbReference type="PROSITE" id="PS51257">
    <property type="entry name" value="PROKAR_LIPOPROTEIN"/>
    <property type="match status" value="1"/>
</dbReference>
<dbReference type="PRINTS" id="PR01730">
    <property type="entry name" value="INFPOTNTIATR"/>
</dbReference>
<sequence>MKQIVGAVLAVLLVAAGCTAGEKSGESKKVELTSVKDKVSYGIGMSMGRDFANQKIEVDPAILAQGIKDTLAGGPTLMTDEEAQTTLMNFQQEMMAKQEAEVQAMGEKNQAAGAAFLAENGTKEGVVTLPSGLQYKVLNEGTGKSPAKEDTVTVNYRGTLIDGTEFDSSYKRGEPATFPVGGVIPGWTEALQLMKEGAKWQLFIPADLAYGERGAGPVIEPNSTLLFEVELISIQNDK</sequence>
<keyword evidence="5 6" id="KW-0413">Isomerase</keyword>
<dbReference type="InterPro" id="IPR008104">
    <property type="entry name" value="INFPOTNTIATR"/>
</dbReference>
<evidence type="ECO:0000256" key="4">
    <source>
        <dbReference type="ARBA" id="ARBA00023110"/>
    </source>
</evidence>
<reference evidence="10 11" key="1">
    <citation type="submission" date="2019-07" db="EMBL/GenBank/DDBJ databases">
        <title>Insights of Desulfuromonas acetexigens electromicrobiology.</title>
        <authorList>
            <person name="Katuri K."/>
            <person name="Sapireddy V."/>
            <person name="Shaw D.R."/>
            <person name="Saikaly P."/>
        </authorList>
    </citation>
    <scope>NUCLEOTIDE SEQUENCE [LARGE SCALE GENOMIC DNA]</scope>
    <source>
        <strain evidence="10 11">2873</strain>
    </source>
</reference>
<dbReference type="PANTHER" id="PTHR43811:SF19">
    <property type="entry name" value="39 KDA FK506-BINDING NUCLEAR PROTEIN"/>
    <property type="match status" value="1"/>
</dbReference>
<organism evidence="10 11">
    <name type="scientific">Trichloromonas acetexigens</name>
    <dbReference type="NCBI Taxonomy" id="38815"/>
    <lineage>
        <taxon>Bacteria</taxon>
        <taxon>Pseudomonadati</taxon>
        <taxon>Thermodesulfobacteriota</taxon>
        <taxon>Desulfuromonadia</taxon>
        <taxon>Desulfuromonadales</taxon>
        <taxon>Trichloromonadaceae</taxon>
        <taxon>Trichloromonas</taxon>
    </lineage>
</organism>
<feature type="domain" description="PPIase FKBP-type" evidence="9">
    <location>
        <begin position="149"/>
        <end position="235"/>
    </location>
</feature>
<dbReference type="EMBL" id="VJVV01000008">
    <property type="protein sequence ID" value="TRO80288.1"/>
    <property type="molecule type" value="Genomic_DNA"/>
</dbReference>
<evidence type="ECO:0000256" key="3">
    <source>
        <dbReference type="ARBA" id="ARBA00022729"/>
    </source>
</evidence>
<dbReference type="GO" id="GO:0006457">
    <property type="term" value="P:protein folding"/>
    <property type="evidence" value="ECO:0007669"/>
    <property type="project" value="InterPro"/>
</dbReference>
<dbReference type="Proteomes" id="UP000317155">
    <property type="component" value="Unassembled WGS sequence"/>
</dbReference>
<comment type="similarity">
    <text evidence="2 7">Belongs to the FKBP-type PPIase family.</text>
</comment>
<evidence type="ECO:0000256" key="8">
    <source>
        <dbReference type="SAM" id="SignalP"/>
    </source>
</evidence>
<dbReference type="AlphaFoldDB" id="A0A550JAM2"/>
<dbReference type="InterPro" id="IPR001179">
    <property type="entry name" value="PPIase_FKBP_dom"/>
</dbReference>
<dbReference type="Pfam" id="PF01346">
    <property type="entry name" value="FKBP_N"/>
    <property type="match status" value="1"/>
</dbReference>
<dbReference type="InterPro" id="IPR000774">
    <property type="entry name" value="PPIase_FKBP_N"/>
</dbReference>
<dbReference type="EC" id="5.2.1.8" evidence="7"/>
<comment type="catalytic activity">
    <reaction evidence="1 6 7">
        <text>[protein]-peptidylproline (omega=180) = [protein]-peptidylproline (omega=0)</text>
        <dbReference type="Rhea" id="RHEA:16237"/>
        <dbReference type="Rhea" id="RHEA-COMP:10747"/>
        <dbReference type="Rhea" id="RHEA-COMP:10748"/>
        <dbReference type="ChEBI" id="CHEBI:83833"/>
        <dbReference type="ChEBI" id="CHEBI:83834"/>
        <dbReference type="EC" id="5.2.1.8"/>
    </reaction>
</comment>